<dbReference type="RefSeq" id="WP_153240451.1">
    <property type="nucleotide sequence ID" value="NZ_CP036422.1"/>
</dbReference>
<dbReference type="PROSITE" id="PS51257">
    <property type="entry name" value="PROKAR_LIPOPROTEIN"/>
    <property type="match status" value="1"/>
</dbReference>
<organism evidence="2 3">
    <name type="scientific">Halioglobus maricola</name>
    <dbReference type="NCBI Taxonomy" id="2601894"/>
    <lineage>
        <taxon>Bacteria</taxon>
        <taxon>Pseudomonadati</taxon>
        <taxon>Pseudomonadota</taxon>
        <taxon>Gammaproteobacteria</taxon>
        <taxon>Cellvibrionales</taxon>
        <taxon>Halieaceae</taxon>
        <taxon>Halioglobus</taxon>
    </lineage>
</organism>
<accession>A0A5P9NP85</accession>
<evidence type="ECO:0000259" key="1">
    <source>
        <dbReference type="Pfam" id="PF06283"/>
    </source>
</evidence>
<dbReference type="SUPFAM" id="SSF52317">
    <property type="entry name" value="Class I glutamine amidotransferase-like"/>
    <property type="match status" value="1"/>
</dbReference>
<dbReference type="OrthoDB" id="251914at2"/>
<dbReference type="Gene3D" id="3.40.50.880">
    <property type="match status" value="1"/>
</dbReference>
<dbReference type="EMBL" id="CP036422">
    <property type="protein sequence ID" value="QFU77306.1"/>
    <property type="molecule type" value="Genomic_DNA"/>
</dbReference>
<proteinExistence type="predicted"/>
<evidence type="ECO:0000313" key="3">
    <source>
        <dbReference type="Proteomes" id="UP000326287"/>
    </source>
</evidence>
<reference evidence="2 3" key="1">
    <citation type="submission" date="2019-02" db="EMBL/GenBank/DDBJ databases">
        <authorList>
            <person name="Li S.-H."/>
        </authorList>
    </citation>
    <scope>NUCLEOTIDE SEQUENCE [LARGE SCALE GENOMIC DNA]</scope>
    <source>
        <strain evidence="2 3">IMCC14385</strain>
    </source>
</reference>
<dbReference type="InterPro" id="IPR029010">
    <property type="entry name" value="ThuA-like"/>
</dbReference>
<sequence length="277" mass="29756">MPVTRVLPLLALSVLAGCGSHEVTVTGHAAEEAATGKVVFLAGPDSHGPGAHEHKAGSELLSAALRERRPDLATVNVYGGWPEDPAVLAGADAVVMYCDGGKNHLINDQLPAFREMLARGVGVVALHYCVEVPKGSASATALQDAIGGYFETDWSVNPHWTAAFDALPEHPITRDIRSFTLLDEWYFNMRFRDTGVTEILAAVAPESTMKRSNGPHSGNDAVRELVAEGVPQVTAWAYERPDGGRGVGYTGGHFHKNWQNDNARELVLNAIEWAAEN</sequence>
<dbReference type="AlphaFoldDB" id="A0A5P9NP85"/>
<dbReference type="Proteomes" id="UP000326287">
    <property type="component" value="Chromosome"/>
</dbReference>
<dbReference type="Pfam" id="PF06283">
    <property type="entry name" value="ThuA"/>
    <property type="match status" value="1"/>
</dbReference>
<dbReference type="KEGG" id="halc:EY643_17480"/>
<gene>
    <name evidence="2" type="ORF">EY643_17480</name>
</gene>
<keyword evidence="3" id="KW-1185">Reference proteome</keyword>
<dbReference type="InterPro" id="IPR029062">
    <property type="entry name" value="Class_I_gatase-like"/>
</dbReference>
<feature type="domain" description="ThuA-like" evidence="1">
    <location>
        <begin position="57"/>
        <end position="274"/>
    </location>
</feature>
<evidence type="ECO:0000313" key="2">
    <source>
        <dbReference type="EMBL" id="QFU77306.1"/>
    </source>
</evidence>
<name>A0A5P9NP85_9GAMM</name>
<protein>
    <recommendedName>
        <fullName evidence="1">ThuA-like domain-containing protein</fullName>
    </recommendedName>
</protein>